<dbReference type="PANTHER" id="PTHR11581">
    <property type="entry name" value="30S/40S RIBOSOMAL PROTEIN S4"/>
    <property type="match status" value="1"/>
</dbReference>
<evidence type="ECO:0000256" key="4">
    <source>
        <dbReference type="ARBA" id="ARBA00022741"/>
    </source>
</evidence>
<dbReference type="GO" id="GO:0006412">
    <property type="term" value="P:translation"/>
    <property type="evidence" value="ECO:0007669"/>
    <property type="project" value="InterPro"/>
</dbReference>
<organism evidence="12">
    <name type="scientific">Zea mays</name>
    <name type="common">Maize</name>
    <dbReference type="NCBI Taxonomy" id="4577"/>
    <lineage>
        <taxon>Eukaryota</taxon>
        <taxon>Viridiplantae</taxon>
        <taxon>Streptophyta</taxon>
        <taxon>Embryophyta</taxon>
        <taxon>Tracheophyta</taxon>
        <taxon>Spermatophyta</taxon>
        <taxon>Magnoliopsida</taxon>
        <taxon>Liliopsida</taxon>
        <taxon>Poales</taxon>
        <taxon>Poaceae</taxon>
        <taxon>PACMAD clade</taxon>
        <taxon>Panicoideae</taxon>
        <taxon>Andropogonodae</taxon>
        <taxon>Andropogoneae</taxon>
        <taxon>Tripsacinae</taxon>
        <taxon>Zea</taxon>
    </lineage>
</organism>
<dbReference type="SUPFAM" id="SSF52540">
    <property type="entry name" value="P-loop containing nucleoside triphosphate hydrolases"/>
    <property type="match status" value="1"/>
</dbReference>
<dbReference type="PANTHER" id="PTHR11581:SF40">
    <property type="entry name" value="SMALL RIBOSOMAL SUBUNIT PROTEIN ES4"/>
    <property type="match status" value="1"/>
</dbReference>
<keyword evidence="7" id="KW-0689">Ribosomal protein</keyword>
<evidence type="ECO:0000256" key="8">
    <source>
        <dbReference type="ARBA" id="ARBA00023274"/>
    </source>
</evidence>
<dbReference type="GO" id="GO:0003735">
    <property type="term" value="F:structural constituent of ribosome"/>
    <property type="evidence" value="ECO:0007669"/>
    <property type="project" value="InterPro"/>
</dbReference>
<evidence type="ECO:0000259" key="9">
    <source>
        <dbReference type="Pfam" id="PF00900"/>
    </source>
</evidence>
<evidence type="ECO:0000256" key="3">
    <source>
        <dbReference type="ARBA" id="ARBA00022730"/>
    </source>
</evidence>
<dbReference type="InterPro" id="IPR036770">
    <property type="entry name" value="Ankyrin_rpt-contain_sf"/>
</dbReference>
<dbReference type="InterPro" id="IPR041546">
    <property type="entry name" value="ClpA/ClpB_AAA_lid"/>
</dbReference>
<dbReference type="Gene3D" id="1.25.40.20">
    <property type="entry name" value="Ankyrin repeat-containing domain"/>
    <property type="match status" value="1"/>
</dbReference>
<dbReference type="SMART" id="SM00248">
    <property type="entry name" value="ANK"/>
    <property type="match status" value="2"/>
</dbReference>
<evidence type="ECO:0000256" key="5">
    <source>
        <dbReference type="ARBA" id="ARBA00022840"/>
    </source>
</evidence>
<evidence type="ECO:0000259" key="10">
    <source>
        <dbReference type="Pfam" id="PF13839"/>
    </source>
</evidence>
<dbReference type="Pfam" id="PF00900">
    <property type="entry name" value="Ribosomal_S4e"/>
    <property type="match status" value="1"/>
</dbReference>
<dbReference type="InterPro" id="IPR002110">
    <property type="entry name" value="Ankyrin_rpt"/>
</dbReference>
<evidence type="ECO:0000256" key="6">
    <source>
        <dbReference type="ARBA" id="ARBA00022884"/>
    </source>
</evidence>
<dbReference type="Pfam" id="PF17871">
    <property type="entry name" value="AAA_lid_9"/>
    <property type="match status" value="1"/>
</dbReference>
<evidence type="ECO:0000259" key="11">
    <source>
        <dbReference type="Pfam" id="PF17871"/>
    </source>
</evidence>
<keyword evidence="3" id="KW-0699">rRNA-binding</keyword>
<dbReference type="GO" id="GO:1990904">
    <property type="term" value="C:ribonucleoprotein complex"/>
    <property type="evidence" value="ECO:0007669"/>
    <property type="project" value="UniProtKB-KW"/>
</dbReference>
<dbReference type="InterPro" id="IPR013845">
    <property type="entry name" value="Ribosomal_eS4_central_region"/>
</dbReference>
<dbReference type="Gene3D" id="2.40.50.740">
    <property type="match status" value="1"/>
</dbReference>
<keyword evidence="5" id="KW-0067">ATP-binding</keyword>
<feature type="domain" description="ClpA/ClpB AAA lid" evidence="11">
    <location>
        <begin position="24"/>
        <end position="85"/>
    </location>
</feature>
<dbReference type="Pfam" id="PF13839">
    <property type="entry name" value="PC-Esterase"/>
    <property type="match status" value="1"/>
</dbReference>
<evidence type="ECO:0000256" key="1">
    <source>
        <dbReference type="ARBA" id="ARBA00007500"/>
    </source>
</evidence>
<dbReference type="InterPro" id="IPR027417">
    <property type="entry name" value="P-loop_NTPase"/>
</dbReference>
<keyword evidence="4" id="KW-0547">Nucleotide-binding</keyword>
<dbReference type="ExpressionAtlas" id="A0A3L6ECY8">
    <property type="expression patterns" value="baseline"/>
</dbReference>
<keyword evidence="8" id="KW-0687">Ribonucleoprotein</keyword>
<dbReference type="Gene3D" id="3.40.50.300">
    <property type="entry name" value="P-loop containing nucleotide triphosphate hydrolases"/>
    <property type="match status" value="2"/>
</dbReference>
<name>A0A3L6ECY8_MAIZE</name>
<protein>
    <submittedName>
        <fullName evidence="12">Chaperone protein ClpD2, chloroplastic</fullName>
    </submittedName>
</protein>
<dbReference type="GO" id="GO:0005840">
    <property type="term" value="C:ribosome"/>
    <property type="evidence" value="ECO:0007669"/>
    <property type="project" value="UniProtKB-KW"/>
</dbReference>
<evidence type="ECO:0000313" key="12">
    <source>
        <dbReference type="EMBL" id="PWZ18899.1"/>
    </source>
</evidence>
<feature type="domain" description="Small ribosomal subunit protein eS4 central region" evidence="9">
    <location>
        <begin position="100"/>
        <end position="149"/>
    </location>
</feature>
<accession>A0A3L6ECY8</accession>
<evidence type="ECO:0000256" key="7">
    <source>
        <dbReference type="ARBA" id="ARBA00022980"/>
    </source>
</evidence>
<dbReference type="GO" id="GO:0016740">
    <property type="term" value="F:transferase activity"/>
    <property type="evidence" value="ECO:0007669"/>
    <property type="project" value="InterPro"/>
</dbReference>
<dbReference type="EMBL" id="NCVQ01000007">
    <property type="protein sequence ID" value="PWZ18899.1"/>
    <property type="molecule type" value="Genomic_DNA"/>
</dbReference>
<dbReference type="AlphaFoldDB" id="A0A3L6ECY8"/>
<dbReference type="GO" id="GO:0019843">
    <property type="term" value="F:rRNA binding"/>
    <property type="evidence" value="ECO:0007669"/>
    <property type="project" value="UniProtKB-KW"/>
</dbReference>
<sequence>MEVHFEKDKALARRFQPVLVNEPSQEDAIKILLGLCEKYETYHKCKYTLEGINATVYLSARYIPDRHLPDKAIDLIDEAGIFTKLPYSLVPQVHSFSLQEFKLCKVRSVQFGQKGIPYLNTYDDRTICYPDPLIKANDTIKIDLETNKIMDFIKLYLPFHGLHQVCTLLLAIGPSRLPRCHPKPAREAENEGEMLVALVSGRFAFSASTGEPAPIHSFSSSLGGSGFEYPFHSHIQIHGIVDWTHRGTVLTLPSPGSLPVTSRSDSSSANEVGHNLLDPSAFLSSFVSKGRKKIVKQGSFNTFYAKEYRATLEFYWAPFLVESNSNNPNFHNIKERIISPERIEAHAKHWKDVDYLIFNTYIWWMNNADIKVGRPNLRYWSNNDEVPRIEAYDCKGMVLIWHVVFSGNLPILRFLLDHGDDLHEEGSLEGKSMVLIWHVVFSGNLPILRFLLDHGDDLHEEGSLEGHDRFTILHTTTKKDIIV</sequence>
<feature type="domain" description="Trichome birefringence-like C-terminal" evidence="10">
    <location>
        <begin position="285"/>
        <end position="390"/>
    </location>
</feature>
<dbReference type="InterPro" id="IPR000876">
    <property type="entry name" value="Ribosomal_eS4"/>
</dbReference>
<keyword evidence="6" id="KW-0694">RNA-binding</keyword>
<comment type="similarity">
    <text evidence="2">Belongs to the PC-esterase family. TBL subfamily.</text>
</comment>
<proteinExistence type="inferred from homology"/>
<dbReference type="FunFam" id="2.40.50.740:FF:000001">
    <property type="entry name" value="40S ribosomal protein S4"/>
    <property type="match status" value="1"/>
</dbReference>
<dbReference type="SUPFAM" id="SSF48403">
    <property type="entry name" value="Ankyrin repeat"/>
    <property type="match status" value="1"/>
</dbReference>
<dbReference type="GO" id="GO:0005524">
    <property type="term" value="F:ATP binding"/>
    <property type="evidence" value="ECO:0007669"/>
    <property type="project" value="UniProtKB-KW"/>
</dbReference>
<dbReference type="InterPro" id="IPR026057">
    <property type="entry name" value="TBL_C"/>
</dbReference>
<comment type="similarity">
    <text evidence="1">Belongs to the eukaryotic ribosomal protein eS4 family.</text>
</comment>
<evidence type="ECO:0000256" key="2">
    <source>
        <dbReference type="ARBA" id="ARBA00007727"/>
    </source>
</evidence>
<dbReference type="InterPro" id="IPR038237">
    <property type="entry name" value="Ribosomal_eS4_central_sf"/>
</dbReference>
<gene>
    <name evidence="12" type="primary">CLPD2_1</name>
    <name evidence="12" type="ORF">Zm00014a_027938</name>
</gene>
<comment type="caution">
    <text evidence="12">The sequence shown here is derived from an EMBL/GenBank/DDBJ whole genome shotgun (WGS) entry which is preliminary data.</text>
</comment>
<reference evidence="12" key="1">
    <citation type="journal article" date="2018" name="Nat. Genet.">
        <title>Extensive intraspecific gene order and gene structural variations between Mo17 and other maize genomes.</title>
        <authorList>
            <person name="Sun S."/>
            <person name="Zhou Y."/>
            <person name="Chen J."/>
            <person name="Shi J."/>
            <person name="Zhao H."/>
            <person name="Zhao H."/>
            <person name="Song W."/>
            <person name="Zhang M."/>
            <person name="Cui Y."/>
            <person name="Dong X."/>
            <person name="Liu H."/>
            <person name="Ma X."/>
            <person name="Jiao Y."/>
            <person name="Wang B."/>
            <person name="Wei X."/>
            <person name="Stein J.C."/>
            <person name="Glaubitz J.C."/>
            <person name="Lu F."/>
            <person name="Yu G."/>
            <person name="Liang C."/>
            <person name="Fengler K."/>
            <person name="Li B."/>
            <person name="Rafalski A."/>
            <person name="Schnable P.S."/>
            <person name="Ware D.H."/>
            <person name="Buckler E.S."/>
            <person name="Lai J."/>
        </authorList>
    </citation>
    <scope>NUCLEOTIDE SEQUENCE [LARGE SCALE GENOMIC DNA]</scope>
    <source>
        <tissue evidence="12">Seedling</tissue>
    </source>
</reference>
<dbReference type="Proteomes" id="UP000251960">
    <property type="component" value="Chromosome 6"/>
</dbReference>